<dbReference type="InterPro" id="IPR002553">
    <property type="entry name" value="Clathrin/coatomer_adapt-like_N"/>
</dbReference>
<protein>
    <recommendedName>
        <fullName evidence="7">Clathrin/coatomer adaptor adaptin-like N-terminal domain-containing protein</fullName>
    </recommendedName>
</protein>
<evidence type="ECO:0000256" key="1">
    <source>
        <dbReference type="ARBA" id="ARBA00004308"/>
    </source>
</evidence>
<dbReference type="InterPro" id="IPR026739">
    <property type="entry name" value="AP_beta"/>
</dbReference>
<accession>A0A8H5GXR5</accession>
<dbReference type="PANTHER" id="PTHR11134">
    <property type="entry name" value="ADAPTOR COMPLEX SUBUNIT BETA FAMILY MEMBER"/>
    <property type="match status" value="1"/>
</dbReference>
<reference evidence="8 9" key="1">
    <citation type="journal article" date="2020" name="ISME J.">
        <title>Uncovering the hidden diversity of litter-decomposition mechanisms in mushroom-forming fungi.</title>
        <authorList>
            <person name="Floudas D."/>
            <person name="Bentzer J."/>
            <person name="Ahren D."/>
            <person name="Johansson T."/>
            <person name="Persson P."/>
            <person name="Tunlid A."/>
        </authorList>
    </citation>
    <scope>NUCLEOTIDE SEQUENCE [LARGE SCALE GENOMIC DNA]</scope>
    <source>
        <strain evidence="8 9">CBS 291.85</strain>
    </source>
</reference>
<dbReference type="GO" id="GO:0016192">
    <property type="term" value="P:vesicle-mediated transport"/>
    <property type="evidence" value="ECO:0007669"/>
    <property type="project" value="InterPro"/>
</dbReference>
<dbReference type="PIRSF" id="PIRSF037096">
    <property type="entry name" value="AP3_complex_beta"/>
    <property type="match status" value="1"/>
</dbReference>
<dbReference type="Pfam" id="PF01602">
    <property type="entry name" value="Adaptin_N"/>
    <property type="match status" value="1"/>
</dbReference>
<dbReference type="OrthoDB" id="10254310at2759"/>
<comment type="caution">
    <text evidence="8">The sequence shown here is derived from an EMBL/GenBank/DDBJ whole genome shotgun (WGS) entry which is preliminary data.</text>
</comment>
<dbReference type="Proteomes" id="UP000559256">
    <property type="component" value="Unassembled WGS sequence"/>
</dbReference>
<feature type="domain" description="Clathrin/coatomer adaptor adaptin-like N-terminal" evidence="7">
    <location>
        <begin position="52"/>
        <end position="585"/>
    </location>
</feature>
<evidence type="ECO:0000313" key="8">
    <source>
        <dbReference type="EMBL" id="KAF5373098.1"/>
    </source>
</evidence>
<gene>
    <name evidence="8" type="ORF">D9758_001497</name>
</gene>
<evidence type="ECO:0000259" key="7">
    <source>
        <dbReference type="Pfam" id="PF01602"/>
    </source>
</evidence>
<keyword evidence="3" id="KW-0813">Transport</keyword>
<feature type="region of interest" description="Disordered" evidence="6">
    <location>
        <begin position="677"/>
        <end position="828"/>
    </location>
</feature>
<dbReference type="AlphaFoldDB" id="A0A8H5GXR5"/>
<keyword evidence="5" id="KW-0472">Membrane</keyword>
<evidence type="ECO:0000256" key="3">
    <source>
        <dbReference type="ARBA" id="ARBA00022448"/>
    </source>
</evidence>
<sequence length="828" mass="91135">MSAEYLNTLTENASRLGMRLQETLSEHTRDLALTRSSAAIYLDGADDKKRNIRKQLDSNSDREKLDAMKRLIALISKGRNVSEYFAQVVKNVASQNLEIRKLVYIYLLRYAEQEPDLALLSINTFQKDLTDSNPLIRAMALRVLSGIRVPMIGSIVVLAIKKCAADVSPYVRKVAALAIPKCYELDNSHLPSLIEIITTLLQDRSPLSIGSVAVAFEAVCPTRLDLIHQRYRRLCKVLLDVDEWGQVELLNLLLRYARTMLPRPMTKPEGNEIDSDLKLLLDSCEPLFQSRNPAVVLAATRVFWYAGLPSMHIKFAGPLLRLLHTSKEVERVVLSYLLVITRVETTLFTPHYKQFFLFSDDTRQVKTQKIKVLLRLLTFDNHQAILREFIDCADDVDDQVVSDSIHAIGRCANLVPESTQQCLSALVTMIKSNNDVMVSNAVLVIKNLVQGQLSSSTTHRSTSSISIISHLARKIDSIRHPAARACVIWLVGQYCSITESSAGGGSEGIADWAPDVLRKSAKSFIQEDVIVKLQIIILAAKLLVMSTQSTYSKTLELLSSYVFSLARYDPNNDVRDRARMIASLLAGVYPSLGDEQNLEERKGVVLRREQVKVVLFNGKAEAVDVDEKDEPNVLLGSLSAITGRSSLTDRILPEWLEKGVGSSLRDSPDDVPVVVVPTAFGSGPGRGGPGSVAGGQSKRGFGNQPDVLAPSGSSSGSGPGGAGAKKANGWTADLDKFYEESSSEEEDDEEDEDEEDEDEEEGEEEGSEESESGSGEEDESNSGSRGGSDGEKVKSEEDEESHDNTTRTGTGHTTSPRQEAYAENIWDK</sequence>
<evidence type="ECO:0000256" key="5">
    <source>
        <dbReference type="ARBA" id="ARBA00023136"/>
    </source>
</evidence>
<dbReference type="InterPro" id="IPR026740">
    <property type="entry name" value="AP3_beta"/>
</dbReference>
<evidence type="ECO:0000256" key="4">
    <source>
        <dbReference type="ARBA" id="ARBA00022927"/>
    </source>
</evidence>
<dbReference type="Gene3D" id="1.25.10.10">
    <property type="entry name" value="Leucine-rich Repeat Variant"/>
    <property type="match status" value="1"/>
</dbReference>
<evidence type="ECO:0000256" key="2">
    <source>
        <dbReference type="ARBA" id="ARBA00006613"/>
    </source>
</evidence>
<comment type="similarity">
    <text evidence="2">Belongs to the adaptor complexes large subunit family.</text>
</comment>
<dbReference type="SUPFAM" id="SSF48371">
    <property type="entry name" value="ARM repeat"/>
    <property type="match status" value="1"/>
</dbReference>
<dbReference type="InterPro" id="IPR011989">
    <property type="entry name" value="ARM-like"/>
</dbReference>
<feature type="compositionally biased region" description="Acidic residues" evidence="6">
    <location>
        <begin position="741"/>
        <end position="780"/>
    </location>
</feature>
<dbReference type="GO" id="GO:0006886">
    <property type="term" value="P:intracellular protein transport"/>
    <property type="evidence" value="ECO:0007669"/>
    <property type="project" value="InterPro"/>
</dbReference>
<comment type="subcellular location">
    <subcellularLocation>
        <location evidence="1">Endomembrane system</location>
    </subcellularLocation>
</comment>
<feature type="compositionally biased region" description="Gly residues" evidence="6">
    <location>
        <begin position="682"/>
        <end position="693"/>
    </location>
</feature>
<dbReference type="GO" id="GO:0030123">
    <property type="term" value="C:AP-3 adaptor complex"/>
    <property type="evidence" value="ECO:0007669"/>
    <property type="project" value="InterPro"/>
</dbReference>
<keyword evidence="4" id="KW-0653">Protein transport</keyword>
<organism evidence="8 9">
    <name type="scientific">Tetrapyrgos nigripes</name>
    <dbReference type="NCBI Taxonomy" id="182062"/>
    <lineage>
        <taxon>Eukaryota</taxon>
        <taxon>Fungi</taxon>
        <taxon>Dikarya</taxon>
        <taxon>Basidiomycota</taxon>
        <taxon>Agaricomycotina</taxon>
        <taxon>Agaricomycetes</taxon>
        <taxon>Agaricomycetidae</taxon>
        <taxon>Agaricales</taxon>
        <taxon>Marasmiineae</taxon>
        <taxon>Marasmiaceae</taxon>
        <taxon>Tetrapyrgos</taxon>
    </lineage>
</organism>
<proteinExistence type="inferred from homology"/>
<dbReference type="InterPro" id="IPR016024">
    <property type="entry name" value="ARM-type_fold"/>
</dbReference>
<keyword evidence="9" id="KW-1185">Reference proteome</keyword>
<dbReference type="GO" id="GO:0012505">
    <property type="term" value="C:endomembrane system"/>
    <property type="evidence" value="ECO:0007669"/>
    <property type="project" value="UniProtKB-SubCell"/>
</dbReference>
<evidence type="ECO:0000256" key="6">
    <source>
        <dbReference type="SAM" id="MobiDB-lite"/>
    </source>
</evidence>
<evidence type="ECO:0000313" key="9">
    <source>
        <dbReference type="Proteomes" id="UP000559256"/>
    </source>
</evidence>
<dbReference type="EMBL" id="JAACJM010000004">
    <property type="protein sequence ID" value="KAF5373098.1"/>
    <property type="molecule type" value="Genomic_DNA"/>
</dbReference>
<name>A0A8H5GXR5_9AGAR</name>